<keyword evidence="3" id="KW-0812">Transmembrane</keyword>
<dbReference type="PRINTS" id="PR00019">
    <property type="entry name" value="LEURICHRPT"/>
</dbReference>
<dbReference type="SUPFAM" id="SSF52058">
    <property type="entry name" value="L domain-like"/>
    <property type="match status" value="2"/>
</dbReference>
<evidence type="ECO:0000259" key="10">
    <source>
        <dbReference type="Pfam" id="PF23598"/>
    </source>
</evidence>
<keyword evidence="6" id="KW-1133">Transmembrane helix</keyword>
<evidence type="ECO:0000313" key="12">
    <source>
        <dbReference type="Proteomes" id="UP000230069"/>
    </source>
</evidence>
<keyword evidence="4 8" id="KW-0732">Signal</keyword>
<sequence length="481" mass="53325">MSFVFVSRFLTLLLLLLSSVFSLHCLAKCHIDDETGLLAFKSGITQDPSGILSSWKSGTECCKWSGISCLDGFGTRVTRISLYGQVENPKGFLSGTISPSLSKIRYLIDLQLQNLRNITGTFPIFLYNLPDLSTIYIENSQLSGPLPDDIGKLFRLYALSVSGNRFTGSIPSSISQLTHLSQLKLDGNFFTGQIPDGIRQLKNLTYLNLEKNQFSGKIPDFFTSFSELRALTLSYNKLTGELPPTLSALAPQLGSLEISHNLLTGKIPDYFGNFQRLDTLDLSSNQLTGTVPISFKNLTKIFNLNLRRNRLVDPFPELNVRGIESLDLSYNKFNLGTIPKWVATSPIIYSLKLSGCGLKFRLEDFEPTQTYFYDFIDLSDNQISGSPVGLLNQTTLLKGFWASGNQLRFNMSNILIPKSLKNLVLARNQVFGKVPQSISGLKKVDLSHNHLCGQLPVTKFPVQAFLGNDCLCGSPLSPCKK</sequence>
<dbReference type="Pfam" id="PF08263">
    <property type="entry name" value="LRRNT_2"/>
    <property type="match status" value="1"/>
</dbReference>
<dbReference type="Pfam" id="PF00560">
    <property type="entry name" value="LRR_1"/>
    <property type="match status" value="1"/>
</dbReference>
<dbReference type="PANTHER" id="PTHR48060:SF21">
    <property type="entry name" value="L DOMAIN-LIKE PROTEIN"/>
    <property type="match status" value="1"/>
</dbReference>
<feature type="domain" description="Disease resistance R13L4/SHOC-2-like LRR" evidence="10">
    <location>
        <begin position="98"/>
        <end position="238"/>
    </location>
</feature>
<comment type="subcellular location">
    <subcellularLocation>
        <location evidence="1">Membrane</location>
        <topology evidence="1">Single-pass membrane protein</topology>
    </subcellularLocation>
</comment>
<evidence type="ECO:0000256" key="3">
    <source>
        <dbReference type="ARBA" id="ARBA00022692"/>
    </source>
</evidence>
<dbReference type="Proteomes" id="UP000230069">
    <property type="component" value="Unassembled WGS sequence"/>
</dbReference>
<dbReference type="FunCoup" id="A0A2G5CF30">
    <property type="interactions" value="1313"/>
</dbReference>
<evidence type="ECO:0000313" key="11">
    <source>
        <dbReference type="EMBL" id="PIA29860.1"/>
    </source>
</evidence>
<proteinExistence type="predicted"/>
<dbReference type="AlphaFoldDB" id="A0A2G5CF30"/>
<keyword evidence="12" id="KW-1185">Reference proteome</keyword>
<evidence type="ECO:0000256" key="7">
    <source>
        <dbReference type="ARBA" id="ARBA00023136"/>
    </source>
</evidence>
<evidence type="ECO:0000259" key="9">
    <source>
        <dbReference type="Pfam" id="PF08263"/>
    </source>
</evidence>
<dbReference type="PANTHER" id="PTHR48060">
    <property type="entry name" value="DNA DAMAGE-REPAIR/TOLERATION PROTEIN DRT100"/>
    <property type="match status" value="1"/>
</dbReference>
<feature type="chain" id="PRO_5013875463" evidence="8">
    <location>
        <begin position="23"/>
        <end position="481"/>
    </location>
</feature>
<dbReference type="OrthoDB" id="676979at2759"/>
<keyword evidence="5" id="KW-0677">Repeat</keyword>
<keyword evidence="7" id="KW-0472">Membrane</keyword>
<dbReference type="InterPro" id="IPR013210">
    <property type="entry name" value="LRR_N_plant-typ"/>
</dbReference>
<dbReference type="STRING" id="218851.A0A2G5CF30"/>
<feature type="domain" description="Leucine-rich repeat-containing N-terminal plant-type" evidence="9">
    <location>
        <begin position="32"/>
        <end position="69"/>
    </location>
</feature>
<dbReference type="GO" id="GO:0016020">
    <property type="term" value="C:membrane"/>
    <property type="evidence" value="ECO:0007669"/>
    <property type="project" value="UniProtKB-SubCell"/>
</dbReference>
<dbReference type="EMBL" id="KZ305075">
    <property type="protein sequence ID" value="PIA29860.1"/>
    <property type="molecule type" value="Genomic_DNA"/>
</dbReference>
<gene>
    <name evidence="11" type="ORF">AQUCO_05800144v1</name>
</gene>
<dbReference type="InterPro" id="IPR055414">
    <property type="entry name" value="LRR_R13L4/SHOC2-like"/>
</dbReference>
<evidence type="ECO:0000256" key="8">
    <source>
        <dbReference type="SAM" id="SignalP"/>
    </source>
</evidence>
<name>A0A2G5CF30_AQUCA</name>
<dbReference type="InParanoid" id="A0A2G5CF30"/>
<protein>
    <submittedName>
        <fullName evidence="11">Uncharacterized protein</fullName>
    </submittedName>
</protein>
<evidence type="ECO:0000256" key="1">
    <source>
        <dbReference type="ARBA" id="ARBA00004167"/>
    </source>
</evidence>
<organism evidence="11 12">
    <name type="scientific">Aquilegia coerulea</name>
    <name type="common">Rocky mountain columbine</name>
    <dbReference type="NCBI Taxonomy" id="218851"/>
    <lineage>
        <taxon>Eukaryota</taxon>
        <taxon>Viridiplantae</taxon>
        <taxon>Streptophyta</taxon>
        <taxon>Embryophyta</taxon>
        <taxon>Tracheophyta</taxon>
        <taxon>Spermatophyta</taxon>
        <taxon>Magnoliopsida</taxon>
        <taxon>Ranunculales</taxon>
        <taxon>Ranunculaceae</taxon>
        <taxon>Thalictroideae</taxon>
        <taxon>Aquilegia</taxon>
    </lineage>
</organism>
<dbReference type="InterPro" id="IPR032675">
    <property type="entry name" value="LRR_dom_sf"/>
</dbReference>
<accession>A0A2G5CF30</accession>
<dbReference type="Pfam" id="PF13855">
    <property type="entry name" value="LRR_8"/>
    <property type="match status" value="1"/>
</dbReference>
<keyword evidence="2" id="KW-0433">Leucine-rich repeat</keyword>
<reference evidence="11 12" key="1">
    <citation type="submission" date="2017-09" db="EMBL/GenBank/DDBJ databases">
        <title>WGS assembly of Aquilegia coerulea Goldsmith.</title>
        <authorList>
            <person name="Hodges S."/>
            <person name="Kramer E."/>
            <person name="Nordborg M."/>
            <person name="Tomkins J."/>
            <person name="Borevitz J."/>
            <person name="Derieg N."/>
            <person name="Yan J."/>
            <person name="Mihaltcheva S."/>
            <person name="Hayes R.D."/>
            <person name="Rokhsar D."/>
        </authorList>
    </citation>
    <scope>NUCLEOTIDE SEQUENCE [LARGE SCALE GENOMIC DNA]</scope>
    <source>
        <strain evidence="12">cv. Goldsmith</strain>
    </source>
</reference>
<evidence type="ECO:0000256" key="6">
    <source>
        <dbReference type="ARBA" id="ARBA00022989"/>
    </source>
</evidence>
<dbReference type="Gene3D" id="3.80.10.10">
    <property type="entry name" value="Ribonuclease Inhibitor"/>
    <property type="match status" value="3"/>
</dbReference>
<dbReference type="InterPro" id="IPR001611">
    <property type="entry name" value="Leu-rich_rpt"/>
</dbReference>
<dbReference type="InterPro" id="IPR053211">
    <property type="entry name" value="DNA_repair-toleration"/>
</dbReference>
<feature type="signal peptide" evidence="8">
    <location>
        <begin position="1"/>
        <end position="22"/>
    </location>
</feature>
<evidence type="ECO:0000256" key="5">
    <source>
        <dbReference type="ARBA" id="ARBA00022737"/>
    </source>
</evidence>
<dbReference type="Pfam" id="PF23598">
    <property type="entry name" value="LRR_14"/>
    <property type="match status" value="1"/>
</dbReference>
<evidence type="ECO:0000256" key="4">
    <source>
        <dbReference type="ARBA" id="ARBA00022729"/>
    </source>
</evidence>
<evidence type="ECO:0000256" key="2">
    <source>
        <dbReference type="ARBA" id="ARBA00022614"/>
    </source>
</evidence>
<dbReference type="FunFam" id="3.80.10.10:FF:000095">
    <property type="entry name" value="LRR receptor-like serine/threonine-protein kinase GSO1"/>
    <property type="match status" value="1"/>
</dbReference>